<name>A0A2N9GDS9_FAGSY</name>
<sequence>MVNQPDARGCPSCGQLSLSGCSSCLPFVSSSLVILSPGCLDDLSGRSGCLDDLARSFWLFGRLCSFSYLLSAGRSGTSCAFCPVPALGWSFLRFASPATGDLTAVSFLVVRPVFSPRRGLVVVTGRSLLDGLP</sequence>
<proteinExistence type="predicted"/>
<dbReference type="EMBL" id="OIVN01002113">
    <property type="protein sequence ID" value="SPD00737.1"/>
    <property type="molecule type" value="Genomic_DNA"/>
</dbReference>
<organism evidence="1">
    <name type="scientific">Fagus sylvatica</name>
    <name type="common">Beechnut</name>
    <dbReference type="NCBI Taxonomy" id="28930"/>
    <lineage>
        <taxon>Eukaryota</taxon>
        <taxon>Viridiplantae</taxon>
        <taxon>Streptophyta</taxon>
        <taxon>Embryophyta</taxon>
        <taxon>Tracheophyta</taxon>
        <taxon>Spermatophyta</taxon>
        <taxon>Magnoliopsida</taxon>
        <taxon>eudicotyledons</taxon>
        <taxon>Gunneridae</taxon>
        <taxon>Pentapetalae</taxon>
        <taxon>rosids</taxon>
        <taxon>fabids</taxon>
        <taxon>Fagales</taxon>
        <taxon>Fagaceae</taxon>
        <taxon>Fagus</taxon>
    </lineage>
</organism>
<dbReference type="AlphaFoldDB" id="A0A2N9GDS9"/>
<gene>
    <name evidence="1" type="ORF">FSB_LOCUS28619</name>
</gene>
<protein>
    <submittedName>
        <fullName evidence="1">Uncharacterized protein</fullName>
    </submittedName>
</protein>
<accession>A0A2N9GDS9</accession>
<evidence type="ECO:0000313" key="1">
    <source>
        <dbReference type="EMBL" id="SPD00737.1"/>
    </source>
</evidence>
<reference evidence="1" key="1">
    <citation type="submission" date="2018-02" db="EMBL/GenBank/DDBJ databases">
        <authorList>
            <person name="Cohen D.B."/>
            <person name="Kent A.D."/>
        </authorList>
    </citation>
    <scope>NUCLEOTIDE SEQUENCE</scope>
</reference>